<dbReference type="STRING" id="436010.A0A165ZZ21"/>
<keyword evidence="2" id="KW-0378">Hydrolase</keyword>
<keyword evidence="1" id="KW-0732">Signal</keyword>
<proteinExistence type="predicted"/>
<dbReference type="PANTHER" id="PTHR34987">
    <property type="entry name" value="C, PUTATIVE (AFU_ORTHOLOGUE AFUA_3G02880)-RELATED"/>
    <property type="match status" value="1"/>
</dbReference>
<dbReference type="Gene3D" id="2.60.420.10">
    <property type="entry name" value="Maltose phosphorylase, domain 3"/>
    <property type="match status" value="1"/>
</dbReference>
<feature type="chain" id="PRO_5007870334" evidence="1">
    <location>
        <begin position="23"/>
        <end position="401"/>
    </location>
</feature>
<name>A0A165ZZ21_9AGAM</name>
<organism evidence="2">
    <name type="scientific">Athelia psychrophila</name>
    <dbReference type="NCBI Taxonomy" id="1759441"/>
    <lineage>
        <taxon>Eukaryota</taxon>
        <taxon>Fungi</taxon>
        <taxon>Dikarya</taxon>
        <taxon>Basidiomycota</taxon>
        <taxon>Agaricomycotina</taxon>
        <taxon>Agaricomycetes</taxon>
        <taxon>Agaricomycetidae</taxon>
        <taxon>Atheliales</taxon>
        <taxon>Atheliaceae</taxon>
        <taxon>Athelia</taxon>
    </lineage>
</organism>
<dbReference type="AlphaFoldDB" id="A0A165ZZ21"/>
<reference evidence="2" key="1">
    <citation type="journal article" date="2016" name="Mol. Biol. Evol.">
        <title>Comparative Genomics of Early-Diverging Mushroom-Forming Fungi Provides Insights into the Origins of Lignocellulose Decay Capabilities.</title>
        <authorList>
            <person name="Nagy L.G."/>
            <person name="Riley R."/>
            <person name="Tritt A."/>
            <person name="Adam C."/>
            <person name="Daum C."/>
            <person name="Floudas D."/>
            <person name="Sun H."/>
            <person name="Yadav J.S."/>
            <person name="Pangilinan J."/>
            <person name="Larsson K.H."/>
            <person name="Matsuura K."/>
            <person name="Barry K."/>
            <person name="Labutti K."/>
            <person name="Kuo R."/>
            <person name="Ohm R.A."/>
            <person name="Bhattacharya S.S."/>
            <person name="Shirouzu T."/>
            <person name="Yoshinaga Y."/>
            <person name="Martin F.M."/>
            <person name="Grigoriev I.V."/>
            <person name="Hibbett D.S."/>
        </authorList>
    </citation>
    <scope>NUCLEOTIDE SEQUENCE [LARGE SCALE GENOMIC DNA]</scope>
    <source>
        <strain evidence="2">CBS 109695</strain>
    </source>
</reference>
<accession>A0A165ZZ21</accession>
<dbReference type="OrthoDB" id="10036721at2759"/>
<dbReference type="EMBL" id="KV417668">
    <property type="protein sequence ID" value="KZP11077.1"/>
    <property type="molecule type" value="Genomic_DNA"/>
</dbReference>
<protein>
    <submittedName>
        <fullName evidence="2">Glycoside hydrolase family 78 protein</fullName>
    </submittedName>
</protein>
<gene>
    <name evidence="2" type="ORF">FIBSPDRAFT_899198</name>
</gene>
<feature type="signal peptide" evidence="1">
    <location>
        <begin position="1"/>
        <end position="22"/>
    </location>
</feature>
<dbReference type="PANTHER" id="PTHR34987:SF6">
    <property type="entry name" value="ALPHA-L-RHAMNOSIDASE SIX-HAIRPIN GLYCOSIDASE DOMAIN-CONTAINING PROTEIN"/>
    <property type="match status" value="1"/>
</dbReference>
<evidence type="ECO:0000313" key="2">
    <source>
        <dbReference type="EMBL" id="KZP11077.1"/>
    </source>
</evidence>
<sequence>MKHPSQRQLWAALFLSASRVVAVAPSGPWDAFNHSPENRTVGAVNIHSIKRDSRRRLGGCGSYVVLDFSKEASRLLWSMTIYHSSAYGLKVGGRISLDVVTSTSNSAFSLSFAESLLFINPTESDDSSNSIYNMSADSVLAVPAPLTPGTYTQPTALLRGGFRSLTIVSNSDDNLTISGVALNITFAPHWTRPLTDYTGYFSAEDTSGFHDVDFLTKLWHGIRLLADSTCVIQAHFIAGNGSRALDLMRREWGYILYNASVQSPMREGYTANGSFQLEHRPDILAVILPAWYTNALRARHAWSLAPALSGLDDTEVGYETGLGWCGVKWNAMYAAVALEVSTPAGTNGTVALPGTGPLQVDGSTAPASEASGLVQVGGGLHTVARSWSLGWRIKVDSCVEL</sequence>
<dbReference type="GO" id="GO:0016787">
    <property type="term" value="F:hydrolase activity"/>
    <property type="evidence" value="ECO:0007669"/>
    <property type="project" value="UniProtKB-KW"/>
</dbReference>
<evidence type="ECO:0000256" key="1">
    <source>
        <dbReference type="SAM" id="SignalP"/>
    </source>
</evidence>